<dbReference type="Pfam" id="PF01906">
    <property type="entry name" value="YbjQ_1"/>
    <property type="match status" value="1"/>
</dbReference>
<evidence type="ECO:0000256" key="2">
    <source>
        <dbReference type="HAMAP-Rule" id="MF_00338"/>
    </source>
</evidence>
<dbReference type="RefSeq" id="WP_311368780.1">
    <property type="nucleotide sequence ID" value="NZ_JAVRHX010000002.1"/>
</dbReference>
<organism evidence="3 4">
    <name type="scientific">Glaciecola petra</name>
    <dbReference type="NCBI Taxonomy" id="3075602"/>
    <lineage>
        <taxon>Bacteria</taxon>
        <taxon>Pseudomonadati</taxon>
        <taxon>Pseudomonadota</taxon>
        <taxon>Gammaproteobacteria</taxon>
        <taxon>Alteromonadales</taxon>
        <taxon>Alteromonadaceae</taxon>
        <taxon>Glaciecola</taxon>
    </lineage>
</organism>
<dbReference type="Proteomes" id="UP001253545">
    <property type="component" value="Unassembled WGS sequence"/>
</dbReference>
<protein>
    <recommendedName>
        <fullName evidence="2">UPF0145 protein RM552_10475</fullName>
    </recommendedName>
</protein>
<sequence length="108" mass="11887">MKNIAIIPGNEFAGKTIKQHLGLVRGNTIRARHLGKDILAVFRNILGGEINEYTKLMAESREQAIDRMLDDARALDADAIINVRFTTSMIAQGAAELLAYGTAVKFEE</sequence>
<proteinExistence type="inferred from homology"/>
<keyword evidence="4" id="KW-1185">Reference proteome</keyword>
<dbReference type="InterPro" id="IPR002765">
    <property type="entry name" value="UPF0145_YbjQ-like"/>
</dbReference>
<name>A0ABU2ZRL9_9ALTE</name>
<dbReference type="HAMAP" id="MF_00338">
    <property type="entry name" value="UPF0145"/>
    <property type="match status" value="1"/>
</dbReference>
<evidence type="ECO:0000313" key="4">
    <source>
        <dbReference type="Proteomes" id="UP001253545"/>
    </source>
</evidence>
<gene>
    <name evidence="3" type="ORF">RM552_10475</name>
</gene>
<evidence type="ECO:0000256" key="1">
    <source>
        <dbReference type="ARBA" id="ARBA00010751"/>
    </source>
</evidence>
<dbReference type="PANTHER" id="PTHR34068:SF2">
    <property type="entry name" value="UPF0145 PROTEIN SCO3412"/>
    <property type="match status" value="1"/>
</dbReference>
<dbReference type="EMBL" id="JAVRHX010000002">
    <property type="protein sequence ID" value="MDT0595270.1"/>
    <property type="molecule type" value="Genomic_DNA"/>
</dbReference>
<dbReference type="SUPFAM" id="SSF117782">
    <property type="entry name" value="YbjQ-like"/>
    <property type="match status" value="1"/>
</dbReference>
<evidence type="ECO:0000313" key="3">
    <source>
        <dbReference type="EMBL" id="MDT0595270.1"/>
    </source>
</evidence>
<comment type="similarity">
    <text evidence="1 2">Belongs to the UPF0145 family.</text>
</comment>
<comment type="caution">
    <text evidence="3">The sequence shown here is derived from an EMBL/GenBank/DDBJ whole genome shotgun (WGS) entry which is preliminary data.</text>
</comment>
<dbReference type="PANTHER" id="PTHR34068">
    <property type="entry name" value="UPF0145 PROTEIN YBJQ"/>
    <property type="match status" value="1"/>
</dbReference>
<reference evidence="3 4" key="1">
    <citation type="submission" date="2023-09" db="EMBL/GenBank/DDBJ databases">
        <authorList>
            <person name="Rey-Velasco X."/>
        </authorList>
    </citation>
    <scope>NUCLEOTIDE SEQUENCE [LARGE SCALE GENOMIC DNA]</scope>
    <source>
        <strain evidence="3 4">P117</strain>
    </source>
</reference>
<dbReference type="InterPro" id="IPR035439">
    <property type="entry name" value="UPF0145_dom_sf"/>
</dbReference>
<dbReference type="Gene3D" id="3.30.110.70">
    <property type="entry name" value="Hypothetical protein apc22750. Chain B"/>
    <property type="match status" value="1"/>
</dbReference>
<accession>A0ABU2ZRL9</accession>